<sequence length="98" mass="11683">MNKNKRNEQFIRENNIAQYAERILEETTFQKGLKLHIMVKQIYGDQNKKLKFKNIHKKNKLVINQQLVVFSNIQIQIIKYSLLEQNEVTNQGVLKQIV</sequence>
<keyword evidence="2" id="KW-1185">Reference proteome</keyword>
<reference evidence="1" key="1">
    <citation type="submission" date="2021-01" db="EMBL/GenBank/DDBJ databases">
        <authorList>
            <consortium name="Genoscope - CEA"/>
            <person name="William W."/>
        </authorList>
    </citation>
    <scope>NUCLEOTIDE SEQUENCE</scope>
</reference>
<accession>A0A8S1QUP1</accession>
<comment type="caution">
    <text evidence="1">The sequence shown here is derived from an EMBL/GenBank/DDBJ whole genome shotgun (WGS) entry which is preliminary data.</text>
</comment>
<evidence type="ECO:0000313" key="2">
    <source>
        <dbReference type="Proteomes" id="UP000692954"/>
    </source>
</evidence>
<evidence type="ECO:0000313" key="1">
    <source>
        <dbReference type="EMBL" id="CAD8118210.1"/>
    </source>
</evidence>
<gene>
    <name evidence="1" type="ORF">PSON_ATCC_30995.1.T1160116</name>
</gene>
<dbReference type="EMBL" id="CAJJDN010000116">
    <property type="protein sequence ID" value="CAD8118210.1"/>
    <property type="molecule type" value="Genomic_DNA"/>
</dbReference>
<organism evidence="1 2">
    <name type="scientific">Paramecium sonneborni</name>
    <dbReference type="NCBI Taxonomy" id="65129"/>
    <lineage>
        <taxon>Eukaryota</taxon>
        <taxon>Sar</taxon>
        <taxon>Alveolata</taxon>
        <taxon>Ciliophora</taxon>
        <taxon>Intramacronucleata</taxon>
        <taxon>Oligohymenophorea</taxon>
        <taxon>Peniculida</taxon>
        <taxon>Parameciidae</taxon>
        <taxon>Paramecium</taxon>
    </lineage>
</organism>
<dbReference type="AlphaFoldDB" id="A0A8S1QUP1"/>
<dbReference type="Proteomes" id="UP000692954">
    <property type="component" value="Unassembled WGS sequence"/>
</dbReference>
<protein>
    <submittedName>
        <fullName evidence="1">Uncharacterized protein</fullName>
    </submittedName>
</protein>
<name>A0A8S1QUP1_9CILI</name>
<proteinExistence type="predicted"/>